<dbReference type="InterPro" id="IPR036427">
    <property type="entry name" value="Bromodomain-like_sf"/>
</dbReference>
<name>A0A2H8U0E0_9HEMI</name>
<dbReference type="AlphaFoldDB" id="A0A2H8U0E0"/>
<dbReference type="InterPro" id="IPR001487">
    <property type="entry name" value="Bromodomain"/>
</dbReference>
<dbReference type="EMBL" id="GFXV01007825">
    <property type="protein sequence ID" value="MBW19630.1"/>
    <property type="molecule type" value="Transcribed_RNA"/>
</dbReference>
<dbReference type="InterPro" id="IPR043563">
    <property type="entry name" value="Sp110/Sp140/Sp140L-like"/>
</dbReference>
<protein>
    <submittedName>
        <fullName evidence="4">E3 ubiquitin-protein ligase TRIM33</fullName>
    </submittedName>
</protein>
<evidence type="ECO:0000256" key="1">
    <source>
        <dbReference type="ARBA" id="ARBA00023117"/>
    </source>
</evidence>
<feature type="domain" description="Bromo" evidence="3">
    <location>
        <begin position="126"/>
        <end position="193"/>
    </location>
</feature>
<dbReference type="InterPro" id="IPR013083">
    <property type="entry name" value="Znf_RING/FYVE/PHD"/>
</dbReference>
<dbReference type="SUPFAM" id="SSF47370">
    <property type="entry name" value="Bromodomain"/>
    <property type="match status" value="1"/>
</dbReference>
<dbReference type="PROSITE" id="PS50014">
    <property type="entry name" value="BROMODOMAIN_2"/>
    <property type="match status" value="1"/>
</dbReference>
<reference evidence="4" key="1">
    <citation type="submission" date="2017-10" db="EMBL/GenBank/DDBJ databases">
        <title>Transcriptome Assembly of Sugarcane Aphid Adults.</title>
        <authorList>
            <person name="Scully E.D."/>
            <person name="Palmer N.A."/>
            <person name="Geib S.M."/>
            <person name="Sarath G."/>
            <person name="Sattler S.E."/>
        </authorList>
    </citation>
    <scope>NUCLEOTIDE SEQUENCE</scope>
    <source>
        <tissue evidence="4">Whole body</tissue>
    </source>
</reference>
<dbReference type="InterPro" id="IPR011011">
    <property type="entry name" value="Znf_FYVE_PHD"/>
</dbReference>
<dbReference type="PANTHER" id="PTHR46386:SF11">
    <property type="entry name" value="AUTOIMMUNE REGULATOR"/>
    <property type="match status" value="1"/>
</dbReference>
<sequence>MAKNMNVASKKAMKTKKLDSSSEDFCAGVDIKDYSKCSGCTNWDENLTGCSICKRTYHDNCHVPYLSFIMTNSSKTWKCTMCIDIEHVSKVMKKGTSDPDKKTLNEYELKMAARILLELLCDGINSYPFMECPSPIIHPDYYQVICLPVSLNSVKRKLLSKIHYYTSFADVIKDIKRIYSNYVLYYTENDPLYFKVQEQEKKLNEMLSKWVPQYK</sequence>
<dbReference type="SMART" id="SM00297">
    <property type="entry name" value="BROMO"/>
    <property type="match status" value="1"/>
</dbReference>
<dbReference type="GO" id="GO:0005634">
    <property type="term" value="C:nucleus"/>
    <property type="evidence" value="ECO:0007669"/>
    <property type="project" value="TreeGrafter"/>
</dbReference>
<dbReference type="GO" id="GO:0000981">
    <property type="term" value="F:DNA-binding transcription factor activity, RNA polymerase II-specific"/>
    <property type="evidence" value="ECO:0007669"/>
    <property type="project" value="TreeGrafter"/>
</dbReference>
<dbReference type="Gene3D" id="1.20.920.10">
    <property type="entry name" value="Bromodomain-like"/>
    <property type="match status" value="1"/>
</dbReference>
<evidence type="ECO:0000256" key="2">
    <source>
        <dbReference type="PROSITE-ProRule" id="PRU00035"/>
    </source>
</evidence>
<dbReference type="OrthoDB" id="1870062at2759"/>
<accession>A0A2H8U0E0</accession>
<evidence type="ECO:0000259" key="3">
    <source>
        <dbReference type="PROSITE" id="PS50014"/>
    </source>
</evidence>
<dbReference type="SUPFAM" id="SSF57903">
    <property type="entry name" value="FYVE/PHD zinc finger"/>
    <property type="match status" value="1"/>
</dbReference>
<evidence type="ECO:0000313" key="4">
    <source>
        <dbReference type="EMBL" id="MBW19630.1"/>
    </source>
</evidence>
<organism evidence="4">
    <name type="scientific">Melanaphis sacchari</name>
    <dbReference type="NCBI Taxonomy" id="742174"/>
    <lineage>
        <taxon>Eukaryota</taxon>
        <taxon>Metazoa</taxon>
        <taxon>Ecdysozoa</taxon>
        <taxon>Arthropoda</taxon>
        <taxon>Hexapoda</taxon>
        <taxon>Insecta</taxon>
        <taxon>Pterygota</taxon>
        <taxon>Neoptera</taxon>
        <taxon>Paraneoptera</taxon>
        <taxon>Hemiptera</taxon>
        <taxon>Sternorrhyncha</taxon>
        <taxon>Aphidomorpha</taxon>
        <taxon>Aphidoidea</taxon>
        <taxon>Aphididae</taxon>
        <taxon>Aphidini</taxon>
        <taxon>Melanaphis</taxon>
    </lineage>
</organism>
<dbReference type="PANTHER" id="PTHR46386">
    <property type="entry name" value="NUCLEAR BODY PROTEIN SP140"/>
    <property type="match status" value="1"/>
</dbReference>
<gene>
    <name evidence="4" type="primary">Trim33</name>
</gene>
<keyword evidence="1 2" id="KW-0103">Bromodomain</keyword>
<dbReference type="Pfam" id="PF00439">
    <property type="entry name" value="Bromodomain"/>
    <property type="match status" value="1"/>
</dbReference>
<proteinExistence type="predicted"/>
<dbReference type="Gene3D" id="3.30.40.10">
    <property type="entry name" value="Zinc/RING finger domain, C3HC4 (zinc finger)"/>
    <property type="match status" value="1"/>
</dbReference>